<dbReference type="AlphaFoldDB" id="M4Z411"/>
<dbReference type="CDD" id="cd00383">
    <property type="entry name" value="trans_reg_C"/>
    <property type="match status" value="1"/>
</dbReference>
<dbReference type="GO" id="GO:0000160">
    <property type="term" value="P:phosphorelay signal transduction system"/>
    <property type="evidence" value="ECO:0007669"/>
    <property type="project" value="InterPro"/>
</dbReference>
<feature type="domain" description="OmpR/PhoB-type" evidence="3">
    <location>
        <begin position="1"/>
        <end position="108"/>
    </location>
</feature>
<gene>
    <name evidence="4" type="ORF">S58_16340</name>
</gene>
<dbReference type="InterPro" id="IPR016032">
    <property type="entry name" value="Sig_transdc_resp-reg_C-effctor"/>
</dbReference>
<keyword evidence="5" id="KW-1185">Reference proteome</keyword>
<protein>
    <recommendedName>
        <fullName evidence="3">OmpR/PhoB-type domain-containing protein</fullName>
    </recommendedName>
</protein>
<proteinExistence type="predicted"/>
<evidence type="ECO:0000259" key="3">
    <source>
        <dbReference type="PROSITE" id="PS51755"/>
    </source>
</evidence>
<dbReference type="EMBL" id="AP012603">
    <property type="protein sequence ID" value="BAM87642.1"/>
    <property type="molecule type" value="Genomic_DNA"/>
</dbReference>
<dbReference type="GO" id="GO:0003677">
    <property type="term" value="F:DNA binding"/>
    <property type="evidence" value="ECO:0007669"/>
    <property type="project" value="UniProtKB-UniRule"/>
</dbReference>
<dbReference type="PATRIC" id="fig|1245469.3.peg.1672"/>
<dbReference type="HOGENOM" id="CLU_1999544_0_0_5"/>
<evidence type="ECO:0000256" key="1">
    <source>
        <dbReference type="ARBA" id="ARBA00023125"/>
    </source>
</evidence>
<dbReference type="STRING" id="1245469.S58_16340"/>
<keyword evidence="1 2" id="KW-0238">DNA-binding</keyword>
<evidence type="ECO:0000313" key="4">
    <source>
        <dbReference type="EMBL" id="BAM87642.1"/>
    </source>
</evidence>
<evidence type="ECO:0000313" key="5">
    <source>
        <dbReference type="Proteomes" id="UP000011841"/>
    </source>
</evidence>
<evidence type="ECO:0000256" key="2">
    <source>
        <dbReference type="PROSITE-ProRule" id="PRU01091"/>
    </source>
</evidence>
<dbReference type="RefSeq" id="WP_015664771.1">
    <property type="nucleotide sequence ID" value="NC_020453.1"/>
</dbReference>
<reference evidence="4 5" key="1">
    <citation type="journal article" date="2013" name="Appl. Environ. Microbiol.">
        <title>Genome analysis suggests that the soil oligotrophic bacterium Agromonas oligotrophica (Bradyrhizobium oligotrophicum) is a nitrogen-fixing symbiont of Aeschynomene indica.</title>
        <authorList>
            <person name="Okubo T."/>
            <person name="Fukushima S."/>
            <person name="Itakura M."/>
            <person name="Oshima K."/>
            <person name="Longtonglang A."/>
            <person name="Teaumroong N."/>
            <person name="Mitsui H."/>
            <person name="Hattori M."/>
            <person name="Hattori R."/>
            <person name="Hattori T."/>
            <person name="Minamisawa K."/>
        </authorList>
    </citation>
    <scope>NUCLEOTIDE SEQUENCE [LARGE SCALE GENOMIC DNA]</scope>
    <source>
        <strain evidence="4 5">S58</strain>
    </source>
</reference>
<dbReference type="InterPro" id="IPR036388">
    <property type="entry name" value="WH-like_DNA-bd_sf"/>
</dbReference>
<accession>M4Z411</accession>
<dbReference type="Gene3D" id="1.10.10.10">
    <property type="entry name" value="Winged helix-like DNA-binding domain superfamily/Winged helix DNA-binding domain"/>
    <property type="match status" value="1"/>
</dbReference>
<dbReference type="Proteomes" id="UP000011841">
    <property type="component" value="Chromosome"/>
</dbReference>
<sequence>MTELSKQELVVKVAALTATIEDMRRSMVLAASLPAGWRLTPKERDLFLALISNETVTKPMAMVILYGANQDGRETHSVDVFISRIRRKTEDHSVTIETINRTGYRLVDRLVWAKTLKLDTCVAH</sequence>
<dbReference type="SMART" id="SM00862">
    <property type="entry name" value="Trans_reg_C"/>
    <property type="match status" value="1"/>
</dbReference>
<name>M4Z411_9BRAD</name>
<dbReference type="GeneID" id="301815571"/>
<dbReference type="GO" id="GO:0006355">
    <property type="term" value="P:regulation of DNA-templated transcription"/>
    <property type="evidence" value="ECO:0007669"/>
    <property type="project" value="InterPro"/>
</dbReference>
<dbReference type="KEGG" id="aol:S58_16340"/>
<dbReference type="eggNOG" id="COG0745">
    <property type="taxonomic scope" value="Bacteria"/>
</dbReference>
<feature type="DNA-binding region" description="OmpR/PhoB-type" evidence="2">
    <location>
        <begin position="1"/>
        <end position="108"/>
    </location>
</feature>
<dbReference type="InterPro" id="IPR001867">
    <property type="entry name" value="OmpR/PhoB-type_DNA-bd"/>
</dbReference>
<organism evidence="4 5">
    <name type="scientific">Bradyrhizobium oligotrophicum S58</name>
    <dbReference type="NCBI Taxonomy" id="1245469"/>
    <lineage>
        <taxon>Bacteria</taxon>
        <taxon>Pseudomonadati</taxon>
        <taxon>Pseudomonadota</taxon>
        <taxon>Alphaproteobacteria</taxon>
        <taxon>Hyphomicrobiales</taxon>
        <taxon>Nitrobacteraceae</taxon>
        <taxon>Bradyrhizobium</taxon>
    </lineage>
</organism>
<dbReference type="Pfam" id="PF00486">
    <property type="entry name" value="Trans_reg_C"/>
    <property type="match status" value="1"/>
</dbReference>
<dbReference type="PROSITE" id="PS51755">
    <property type="entry name" value="OMPR_PHOB"/>
    <property type="match status" value="1"/>
</dbReference>
<dbReference type="SUPFAM" id="SSF46894">
    <property type="entry name" value="C-terminal effector domain of the bipartite response regulators"/>
    <property type="match status" value="1"/>
</dbReference>